<keyword evidence="3 4" id="KW-0732">Signal</keyword>
<evidence type="ECO:0000313" key="6">
    <source>
        <dbReference type="EMBL" id="MBB5189402.1"/>
    </source>
</evidence>
<dbReference type="Gene3D" id="3.40.50.2300">
    <property type="match status" value="2"/>
</dbReference>
<evidence type="ECO:0000256" key="1">
    <source>
        <dbReference type="ARBA" id="ARBA00004196"/>
    </source>
</evidence>
<dbReference type="GO" id="GO:0030313">
    <property type="term" value="C:cell envelope"/>
    <property type="evidence" value="ECO:0007669"/>
    <property type="project" value="UniProtKB-SubCell"/>
</dbReference>
<accession>A0A840RAM9</accession>
<dbReference type="Pfam" id="PF13407">
    <property type="entry name" value="Peripla_BP_4"/>
    <property type="match status" value="1"/>
</dbReference>
<gene>
    <name evidence="6" type="ORF">HNQ50_000112</name>
</gene>
<dbReference type="EMBL" id="JACHHN010000001">
    <property type="protein sequence ID" value="MBB5189402.1"/>
    <property type="molecule type" value="Genomic_DNA"/>
</dbReference>
<dbReference type="Proteomes" id="UP000543030">
    <property type="component" value="Unassembled WGS sequence"/>
</dbReference>
<comment type="subcellular location">
    <subcellularLocation>
        <location evidence="1">Cell envelope</location>
    </subcellularLocation>
</comment>
<name>A0A840RAM9_9NEIS</name>
<dbReference type="GO" id="GO:0030246">
    <property type="term" value="F:carbohydrate binding"/>
    <property type="evidence" value="ECO:0007669"/>
    <property type="project" value="UniProtKB-ARBA"/>
</dbReference>
<reference evidence="6 7" key="1">
    <citation type="submission" date="2020-08" db="EMBL/GenBank/DDBJ databases">
        <title>Genomic Encyclopedia of Type Strains, Phase IV (KMG-IV): sequencing the most valuable type-strain genomes for metagenomic binning, comparative biology and taxonomic classification.</title>
        <authorList>
            <person name="Goeker M."/>
        </authorList>
    </citation>
    <scope>NUCLEOTIDE SEQUENCE [LARGE SCALE GENOMIC DNA]</scope>
    <source>
        <strain evidence="6 7">DSM 18233</strain>
    </source>
</reference>
<dbReference type="PANTHER" id="PTHR46847">
    <property type="entry name" value="D-ALLOSE-BINDING PERIPLASMIC PROTEIN-RELATED"/>
    <property type="match status" value="1"/>
</dbReference>
<keyword evidence="7" id="KW-1185">Reference proteome</keyword>
<dbReference type="AlphaFoldDB" id="A0A840RAM9"/>
<protein>
    <submittedName>
        <fullName evidence="6">Protein TorT</fullName>
    </submittedName>
</protein>
<evidence type="ECO:0000256" key="4">
    <source>
        <dbReference type="SAM" id="SignalP"/>
    </source>
</evidence>
<feature type="signal peptide" evidence="4">
    <location>
        <begin position="1"/>
        <end position="25"/>
    </location>
</feature>
<dbReference type="InterPro" id="IPR025997">
    <property type="entry name" value="SBP_2_dom"/>
</dbReference>
<proteinExistence type="inferred from homology"/>
<dbReference type="SUPFAM" id="SSF53822">
    <property type="entry name" value="Periplasmic binding protein-like I"/>
    <property type="match status" value="1"/>
</dbReference>
<sequence>MALSQSFCCLIACLACLGIGNAAWAQPAEPGITEFAPVEIISVDGLPHPGVTADDALSAGRSHASRFVMARPATRPWRIAFLFPHLKDPYWVGAAYGVMAEASRLGVAVNIIPASGYDDLISQLRQMDDAIAARYDAIVVSPISLSANDASIARARQAGIPVFELANDSTSPALTLKVTTSLLGMGRSAVQWIIKDAQQRGLKHVEIGLLPGPADAGWVKGEVNGTRLAVEDSPIPINIVDIEYGDSDRIIQTQLASRMVAHYGKTLDYIIGCTGCAPAAWLPVKESRLEGKIRIVAYDLTREIALSVRKKEIVAAVDTRGVSQARVVTNAVVNYLEGRTPRSPPVMLIKLGLLDAANYSHYPFNASIPPDDYVPVLTYTPPNRK</sequence>
<organism evidence="6 7">
    <name type="scientific">Silvimonas terrae</name>
    <dbReference type="NCBI Taxonomy" id="300266"/>
    <lineage>
        <taxon>Bacteria</taxon>
        <taxon>Pseudomonadati</taxon>
        <taxon>Pseudomonadota</taxon>
        <taxon>Betaproteobacteria</taxon>
        <taxon>Neisseriales</taxon>
        <taxon>Chitinibacteraceae</taxon>
        <taxon>Silvimonas</taxon>
    </lineage>
</organism>
<evidence type="ECO:0000313" key="7">
    <source>
        <dbReference type="Proteomes" id="UP000543030"/>
    </source>
</evidence>
<evidence type="ECO:0000259" key="5">
    <source>
        <dbReference type="Pfam" id="PF13407"/>
    </source>
</evidence>
<dbReference type="NCBIfam" id="NF008185">
    <property type="entry name" value="PRK10936.1"/>
    <property type="match status" value="1"/>
</dbReference>
<comment type="caution">
    <text evidence="6">The sequence shown here is derived from an EMBL/GenBank/DDBJ whole genome shotgun (WGS) entry which is preliminary data.</text>
</comment>
<evidence type="ECO:0000256" key="2">
    <source>
        <dbReference type="ARBA" id="ARBA00007639"/>
    </source>
</evidence>
<dbReference type="InterPro" id="IPR028082">
    <property type="entry name" value="Peripla_BP_I"/>
</dbReference>
<dbReference type="RefSeq" id="WP_184096484.1">
    <property type="nucleotide sequence ID" value="NZ_JACHHN010000001.1"/>
</dbReference>
<feature type="domain" description="Periplasmic binding protein" evidence="5">
    <location>
        <begin position="79"/>
        <end position="339"/>
    </location>
</feature>
<feature type="chain" id="PRO_5032633815" evidence="4">
    <location>
        <begin position="26"/>
        <end position="385"/>
    </location>
</feature>
<evidence type="ECO:0000256" key="3">
    <source>
        <dbReference type="ARBA" id="ARBA00022729"/>
    </source>
</evidence>
<comment type="similarity">
    <text evidence="2">Belongs to the bacterial solute-binding protein 2 family.</text>
</comment>
<dbReference type="PANTHER" id="PTHR46847:SF1">
    <property type="entry name" value="D-ALLOSE-BINDING PERIPLASMIC PROTEIN-RELATED"/>
    <property type="match status" value="1"/>
</dbReference>